<protein>
    <submittedName>
        <fullName evidence="1">Uncharacterized protein</fullName>
    </submittedName>
</protein>
<keyword evidence="2" id="KW-1185">Reference proteome</keyword>
<accession>A0ACB6RBG1</accession>
<comment type="caution">
    <text evidence="1">The sequence shown here is derived from an EMBL/GenBank/DDBJ whole genome shotgun (WGS) entry which is preliminary data.</text>
</comment>
<dbReference type="EMBL" id="MU003494">
    <property type="protein sequence ID" value="KAF2476609.1"/>
    <property type="molecule type" value="Genomic_DNA"/>
</dbReference>
<name>A0ACB6RBG1_9PLEO</name>
<gene>
    <name evidence="1" type="ORF">BDR25DRAFT_391074</name>
</gene>
<evidence type="ECO:0000313" key="2">
    <source>
        <dbReference type="Proteomes" id="UP000799755"/>
    </source>
</evidence>
<proteinExistence type="predicted"/>
<reference evidence="1" key="1">
    <citation type="journal article" date="2020" name="Stud. Mycol.">
        <title>101 Dothideomycetes genomes: a test case for predicting lifestyles and emergence of pathogens.</title>
        <authorList>
            <person name="Haridas S."/>
            <person name="Albert R."/>
            <person name="Binder M."/>
            <person name="Bloem J."/>
            <person name="Labutti K."/>
            <person name="Salamov A."/>
            <person name="Andreopoulos B."/>
            <person name="Baker S."/>
            <person name="Barry K."/>
            <person name="Bills G."/>
            <person name="Bluhm B."/>
            <person name="Cannon C."/>
            <person name="Castanera R."/>
            <person name="Culley D."/>
            <person name="Daum C."/>
            <person name="Ezra D."/>
            <person name="Gonzalez J."/>
            <person name="Henrissat B."/>
            <person name="Kuo A."/>
            <person name="Liang C."/>
            <person name="Lipzen A."/>
            <person name="Lutzoni F."/>
            <person name="Magnuson J."/>
            <person name="Mondo S."/>
            <person name="Nolan M."/>
            <person name="Ohm R."/>
            <person name="Pangilinan J."/>
            <person name="Park H.-J."/>
            <person name="Ramirez L."/>
            <person name="Alfaro M."/>
            <person name="Sun H."/>
            <person name="Tritt A."/>
            <person name="Yoshinaga Y."/>
            <person name="Zwiers L.-H."/>
            <person name="Turgeon B."/>
            <person name="Goodwin S."/>
            <person name="Spatafora J."/>
            <person name="Crous P."/>
            <person name="Grigoriev I."/>
        </authorList>
    </citation>
    <scope>NUCLEOTIDE SEQUENCE</scope>
    <source>
        <strain evidence="1">ATCC 200398</strain>
    </source>
</reference>
<evidence type="ECO:0000313" key="1">
    <source>
        <dbReference type="EMBL" id="KAF2476609.1"/>
    </source>
</evidence>
<sequence length="1390" mass="155022">MQQVRKGEGEKRDAGQKHHTEDDQWKRSERKGTGKSNRATTTLNATVGAPAGVADLSRLGLNEVRERPGDALQKGWPAQHVRHDSPEPSALPAIWGRRGFPGGSGCRFESETAEAVGEPGVSRWKCRQGSRQSICQMSSECFLMSAKTQLDMPAKPDADFLADQAKPEDPTHSHRDAILLSYLVTQHGHFSLIGNELILMSQRLASHQTPVPSTCSLSFPPLTSSPSDGDARYAPLTVHCDSFLTCIFWLRVWVKRSVLDVVQNCATGSSATGPAVNGDKKHCGRLRTAVGAMTGWLSRRLHGHFCNIHRQRQANQLQDLQNLELANWNCLCVSTPSPAEAALWEALKSNDPKVGDIKIEMASSSGPRIFSKISAANACNAGITTTHSGTHDVEHPALLSNGSNLKAAWAHSYPRISCTCLQCHIYANGLQPRASHLFTSTDIALLTVEPLMSVFPSNSSPSDRFSSQILILSPTLVQDEAVRSGPQQRGSSMLSQIYNSLRLSCNHVHHLADPPVLVSELKPLVCISKTWPSSCLPPMLGHGTARSQFPPPFSSNKVLKVSFSEPRKDLPDSAAVIEALKDPDAYEQLSRHHHHRNYDDNGQTLIKSVFDDGRQHSSCGARTGCPAFEGQTRRINGRKYNLYCYNAPWGSYFWLPKSRNLNECERHCHENNYDCNGLTFYPSTGSCAIIHSRDAAPYVWDNGYQKIGAIPVESDVAFGPGELCPLPGSDNQVWDFTDKEYRFKMSCRNQFNVPVNARRQLGPVRNVDECAERCGKEDNCYGFHFYQPTFPGGRVDGARNCEIITEKIKDDDWVPVHRPNQYLAGLVVQHSDCGDEGWNRDEKGNKDRKDRDDLDDRDDEVHTVWDSDDEDGRDDRRCRRQGQNGRCLERGGRRHHRNGRHERDDRNNDDDHSDFAFQMEGGWEGSGAVLSADIVYLYFNTKSGRNLRLTRWFLIQGLELRSLTCPPRILGIKLHDSKNSSAINRPMSLFVSGLGPSTRAQHSASSNLVLWLKSLSQSPSHAQWLTAVYRLSRASFQIPMSSTCGNRAKSPVHIPNLPLTPTLPSRVRNWKLFTVPHSNGERIGHHITINSFLSIHVFTVRQRQTIQSPIPDCRHPPAEHWAEKRLNRRFLRTDPLKVCLPQIWEALVMGSGSVEMPKTKFWRTFGGEILLPMDEALWLDSEVKTCSFDIQSAIWLAASADSWSSTQLSFLAPPTHEGTSQSFNNEVGRLGVKGLRTSLPPSAPHPPSSHDSQSLPRFLSDKFPAAWDSNRFRTLSCTHFHIRISASGSFGIDGVWARNLYRVSGTHGHDESIERMEVMDQGMDEKGCVGGAVAWWKEENRESGITPNPFFLPAPVTRRFRSEGELKSDVEVGTENSILHSGFSKDLRKS</sequence>
<organism evidence="1 2">
    <name type="scientific">Lindgomyces ingoldianus</name>
    <dbReference type="NCBI Taxonomy" id="673940"/>
    <lineage>
        <taxon>Eukaryota</taxon>
        <taxon>Fungi</taxon>
        <taxon>Dikarya</taxon>
        <taxon>Ascomycota</taxon>
        <taxon>Pezizomycotina</taxon>
        <taxon>Dothideomycetes</taxon>
        <taxon>Pleosporomycetidae</taxon>
        <taxon>Pleosporales</taxon>
        <taxon>Lindgomycetaceae</taxon>
        <taxon>Lindgomyces</taxon>
    </lineage>
</organism>
<dbReference type="Proteomes" id="UP000799755">
    <property type="component" value="Unassembled WGS sequence"/>
</dbReference>